<reference evidence="2" key="1">
    <citation type="submission" date="2019-11" db="UniProtKB">
        <authorList>
            <consortium name="WormBaseParasite"/>
        </authorList>
    </citation>
    <scope>IDENTIFICATION</scope>
</reference>
<keyword evidence="1" id="KW-0472">Membrane</keyword>
<dbReference type="AlphaFoldDB" id="A0A5K3F5E4"/>
<evidence type="ECO:0000313" key="2">
    <source>
        <dbReference type="WBParaSite" id="MCU_005631-RC"/>
    </source>
</evidence>
<keyword evidence="1" id="KW-1133">Transmembrane helix</keyword>
<feature type="transmembrane region" description="Helical" evidence="1">
    <location>
        <begin position="23"/>
        <end position="40"/>
    </location>
</feature>
<organism evidence="2">
    <name type="scientific">Mesocestoides corti</name>
    <name type="common">Flatworm</name>
    <dbReference type="NCBI Taxonomy" id="53468"/>
    <lineage>
        <taxon>Eukaryota</taxon>
        <taxon>Metazoa</taxon>
        <taxon>Spiralia</taxon>
        <taxon>Lophotrochozoa</taxon>
        <taxon>Platyhelminthes</taxon>
        <taxon>Cestoda</taxon>
        <taxon>Eucestoda</taxon>
        <taxon>Cyclophyllidea</taxon>
        <taxon>Mesocestoididae</taxon>
        <taxon>Mesocestoides</taxon>
    </lineage>
</organism>
<keyword evidence="1" id="KW-0812">Transmembrane</keyword>
<proteinExistence type="predicted"/>
<accession>A0A5K3F5E4</accession>
<dbReference type="WBParaSite" id="MCU_005631-RC">
    <property type="protein sequence ID" value="MCU_005631-RC"/>
    <property type="gene ID" value="MCU_005631"/>
</dbReference>
<sequence length="168" mass="19023">MCPILSKPQKTAIRSSREISLQIRLHTFGGVFGVPFHFAFRRLRLELRRMRVCPSLGNTLFVAYWLTAVRGNSNRMQTYPSLCPGVYSFAYLTRLVEYSLGDGDPGFPHHGLIFITYVDYCSVVLPSALFGCKRSDTNTPVSPYLVFTEPEGIRRPRVIEDLDEDAAL</sequence>
<evidence type="ECO:0000256" key="1">
    <source>
        <dbReference type="SAM" id="Phobius"/>
    </source>
</evidence>
<name>A0A5K3F5E4_MESCO</name>
<protein>
    <submittedName>
        <fullName evidence="2">EGF-like domain-containing protein</fullName>
    </submittedName>
</protein>